<evidence type="ECO:0000313" key="1">
    <source>
        <dbReference type="EMBL" id="KAE8354444.1"/>
    </source>
</evidence>
<sequence>MGSVTSAIVLPLSFIISISKPIQDLKFHDPASYDVLIQVTCPPSFLVLITPSSSSPFLFHPLPPPILPLPLFLNHPIWISTIFC</sequence>
<keyword evidence="2" id="KW-1185">Reference proteome</keyword>
<gene>
    <name evidence="1" type="ORF">BDV28DRAFT_83677</name>
</gene>
<reference evidence="2" key="1">
    <citation type="submission" date="2019-04" db="EMBL/GenBank/DDBJ databases">
        <title>Friends and foes A comparative genomics studyof 23 Aspergillus species from section Flavi.</title>
        <authorList>
            <consortium name="DOE Joint Genome Institute"/>
            <person name="Kjaerbolling I."/>
            <person name="Vesth T."/>
            <person name="Frisvad J.C."/>
            <person name="Nybo J.L."/>
            <person name="Theobald S."/>
            <person name="Kildgaard S."/>
            <person name="Isbrandt T."/>
            <person name="Kuo A."/>
            <person name="Sato A."/>
            <person name="Lyhne E.K."/>
            <person name="Kogle M.E."/>
            <person name="Wiebenga A."/>
            <person name="Kun R.S."/>
            <person name="Lubbers R.J."/>
            <person name="Makela M.R."/>
            <person name="Barry K."/>
            <person name="Chovatia M."/>
            <person name="Clum A."/>
            <person name="Daum C."/>
            <person name="Haridas S."/>
            <person name="He G."/>
            <person name="LaButti K."/>
            <person name="Lipzen A."/>
            <person name="Mondo S."/>
            <person name="Riley R."/>
            <person name="Salamov A."/>
            <person name="Simmons B.A."/>
            <person name="Magnuson J.K."/>
            <person name="Henrissat B."/>
            <person name="Mortensen U.H."/>
            <person name="Larsen T.O."/>
            <person name="Devries R.P."/>
            <person name="Grigoriev I.V."/>
            <person name="Machida M."/>
            <person name="Baker S.E."/>
            <person name="Andersen M.R."/>
        </authorList>
    </citation>
    <scope>NUCLEOTIDE SEQUENCE [LARGE SCALE GENOMIC DNA]</scope>
    <source>
        <strain evidence="2">CBS 553.77</strain>
    </source>
</reference>
<dbReference type="EMBL" id="ML739072">
    <property type="protein sequence ID" value="KAE8354444.1"/>
    <property type="molecule type" value="Genomic_DNA"/>
</dbReference>
<organism evidence="1 2">
    <name type="scientific">Aspergillus coremiiformis</name>
    <dbReference type="NCBI Taxonomy" id="138285"/>
    <lineage>
        <taxon>Eukaryota</taxon>
        <taxon>Fungi</taxon>
        <taxon>Dikarya</taxon>
        <taxon>Ascomycota</taxon>
        <taxon>Pezizomycotina</taxon>
        <taxon>Eurotiomycetes</taxon>
        <taxon>Eurotiomycetidae</taxon>
        <taxon>Eurotiales</taxon>
        <taxon>Aspergillaceae</taxon>
        <taxon>Aspergillus</taxon>
        <taxon>Aspergillus subgen. Circumdati</taxon>
    </lineage>
</organism>
<proteinExistence type="predicted"/>
<dbReference type="Proteomes" id="UP000327118">
    <property type="component" value="Unassembled WGS sequence"/>
</dbReference>
<name>A0A5N6Z9W2_9EURO</name>
<evidence type="ECO:0000313" key="2">
    <source>
        <dbReference type="Proteomes" id="UP000327118"/>
    </source>
</evidence>
<protein>
    <submittedName>
        <fullName evidence="1">Uncharacterized protein</fullName>
    </submittedName>
</protein>
<dbReference type="AlphaFoldDB" id="A0A5N6Z9W2"/>
<accession>A0A5N6Z9W2</accession>